<comment type="caution">
    <text evidence="3">The sequence shown here is derived from an EMBL/GenBank/DDBJ whole genome shotgun (WGS) entry which is preliminary data.</text>
</comment>
<dbReference type="InterPro" id="IPR013766">
    <property type="entry name" value="Thioredoxin_domain"/>
</dbReference>
<dbReference type="GO" id="GO:0016853">
    <property type="term" value="F:isomerase activity"/>
    <property type="evidence" value="ECO:0007669"/>
    <property type="project" value="UniProtKB-KW"/>
</dbReference>
<dbReference type="SUPFAM" id="SSF52833">
    <property type="entry name" value="Thioredoxin-like"/>
    <property type="match status" value="1"/>
</dbReference>
<keyword evidence="4" id="KW-1185">Reference proteome</keyword>
<proteinExistence type="predicted"/>
<evidence type="ECO:0000313" key="4">
    <source>
        <dbReference type="Proteomes" id="UP001258315"/>
    </source>
</evidence>
<feature type="domain" description="Thioredoxin" evidence="2">
    <location>
        <begin position="30"/>
        <end position="172"/>
    </location>
</feature>
<name>A0ABU3GRA0_9SPHI</name>
<dbReference type="CDD" id="cd02966">
    <property type="entry name" value="TlpA_like_family"/>
    <property type="match status" value="1"/>
</dbReference>
<organism evidence="3 4">
    <name type="scientific">Mucilaginibacter terrae</name>
    <dbReference type="NCBI Taxonomy" id="1955052"/>
    <lineage>
        <taxon>Bacteria</taxon>
        <taxon>Pseudomonadati</taxon>
        <taxon>Bacteroidota</taxon>
        <taxon>Sphingobacteriia</taxon>
        <taxon>Sphingobacteriales</taxon>
        <taxon>Sphingobacteriaceae</taxon>
        <taxon>Mucilaginibacter</taxon>
    </lineage>
</organism>
<protein>
    <submittedName>
        <fullName evidence="3">Thiol-disulfide isomerase/thioredoxin</fullName>
    </submittedName>
</protein>
<sequence length="425" mass="47663">MKKTILSGVLAALCLFSRVIAQDHPALKPLKPGDPVPDITLTGLQNYAAPTLKLHDLQDRLVILDFWAMWCASCIKMFPAIDKLQEQYQGKVLFLGVNATGEKRTQIAAFFKKHAGEFSFPNVPEDTVLKKLFPHHSIPHYVWLYQGKVAAITDAFAIHADTIARVLAGSRGPLYTKVDQTHRMDKPIFLDGNGGVPASYQYRSILTPYAPGHPSSIYMQTNGKDSVSRIQLVNATLTQMVFTAWPEVGAAPANRIRLNVKDTVAYRTTGESFVWQRQYRFTYESSFPQRPKREALQIFRDDLHRYFGLRVDSAMENKTCLVIQRRDTQPATSTGGPGTNWFNEEKGAAWFKNYPVDEVTAALNERSPLPILNESGGNALLSLELPSFTIDEGSLRAALIKHGYTLNRMERPVLVYTITDQNPHP</sequence>
<evidence type="ECO:0000259" key="2">
    <source>
        <dbReference type="PROSITE" id="PS51352"/>
    </source>
</evidence>
<keyword evidence="3" id="KW-0413">Isomerase</keyword>
<dbReference type="PROSITE" id="PS51352">
    <property type="entry name" value="THIOREDOXIN_2"/>
    <property type="match status" value="1"/>
</dbReference>
<dbReference type="PANTHER" id="PTHR42852:SF13">
    <property type="entry name" value="PROTEIN DIPZ"/>
    <property type="match status" value="1"/>
</dbReference>
<dbReference type="EMBL" id="JAVLVU010000001">
    <property type="protein sequence ID" value="MDT3402297.1"/>
    <property type="molecule type" value="Genomic_DNA"/>
</dbReference>
<dbReference type="RefSeq" id="WP_311948636.1">
    <property type="nucleotide sequence ID" value="NZ_JAVLVU010000001.1"/>
</dbReference>
<dbReference type="Proteomes" id="UP001258315">
    <property type="component" value="Unassembled WGS sequence"/>
</dbReference>
<accession>A0ABU3GRA0</accession>
<dbReference type="Gene3D" id="3.40.30.10">
    <property type="entry name" value="Glutaredoxin"/>
    <property type="match status" value="1"/>
</dbReference>
<feature type="chain" id="PRO_5046589828" evidence="1">
    <location>
        <begin position="22"/>
        <end position="425"/>
    </location>
</feature>
<dbReference type="InterPro" id="IPR050553">
    <property type="entry name" value="Thioredoxin_ResA/DsbE_sf"/>
</dbReference>
<evidence type="ECO:0000313" key="3">
    <source>
        <dbReference type="EMBL" id="MDT3402297.1"/>
    </source>
</evidence>
<dbReference type="PANTHER" id="PTHR42852">
    <property type="entry name" value="THIOL:DISULFIDE INTERCHANGE PROTEIN DSBE"/>
    <property type="match status" value="1"/>
</dbReference>
<keyword evidence="1" id="KW-0732">Signal</keyword>
<dbReference type="Pfam" id="PF00085">
    <property type="entry name" value="Thioredoxin"/>
    <property type="match status" value="1"/>
</dbReference>
<reference evidence="4" key="1">
    <citation type="submission" date="2023-07" db="EMBL/GenBank/DDBJ databases">
        <title>Functional and genomic diversity of the sorghum phyllosphere microbiome.</title>
        <authorList>
            <person name="Shade A."/>
        </authorList>
    </citation>
    <scope>NUCLEOTIDE SEQUENCE [LARGE SCALE GENOMIC DNA]</scope>
    <source>
        <strain evidence="4">SORGH_AS_0422</strain>
    </source>
</reference>
<gene>
    <name evidence="3" type="ORF">QE417_001369</name>
</gene>
<feature type="signal peptide" evidence="1">
    <location>
        <begin position="1"/>
        <end position="21"/>
    </location>
</feature>
<dbReference type="InterPro" id="IPR036249">
    <property type="entry name" value="Thioredoxin-like_sf"/>
</dbReference>
<evidence type="ECO:0000256" key="1">
    <source>
        <dbReference type="SAM" id="SignalP"/>
    </source>
</evidence>